<evidence type="ECO:0000259" key="3">
    <source>
        <dbReference type="Pfam" id="PF25137"/>
    </source>
</evidence>
<dbReference type="GO" id="GO:0046872">
    <property type="term" value="F:metal ion binding"/>
    <property type="evidence" value="ECO:0007669"/>
    <property type="project" value="InterPro"/>
</dbReference>
<dbReference type="GO" id="GO:0004022">
    <property type="term" value="F:alcohol dehydrogenase (NAD+) activity"/>
    <property type="evidence" value="ECO:0007669"/>
    <property type="project" value="UniProtKB-ARBA"/>
</dbReference>
<dbReference type="RefSeq" id="WP_242951224.1">
    <property type="nucleotide sequence ID" value="NZ_FQXK01000039.1"/>
</dbReference>
<dbReference type="Gene3D" id="1.20.1090.10">
    <property type="entry name" value="Dehydroquinate synthase-like - alpha domain"/>
    <property type="match status" value="1"/>
</dbReference>
<dbReference type="InterPro" id="IPR039697">
    <property type="entry name" value="Alcohol_dehydrogenase_Fe"/>
</dbReference>
<protein>
    <submittedName>
        <fullName evidence="4">Uncharacterized protein</fullName>
    </submittedName>
</protein>
<dbReference type="Gene3D" id="3.40.50.1970">
    <property type="match status" value="1"/>
</dbReference>
<feature type="domain" description="Fe-containing alcohol dehydrogenase-like C-terminal" evidence="3">
    <location>
        <begin position="195"/>
        <end position="379"/>
    </location>
</feature>
<dbReference type="CDD" id="cd08179">
    <property type="entry name" value="NADPH_BDH"/>
    <property type="match status" value="1"/>
</dbReference>
<reference evidence="5" key="1">
    <citation type="submission" date="2016-11" db="EMBL/GenBank/DDBJ databases">
        <authorList>
            <person name="Varghese N."/>
            <person name="Submissions S."/>
        </authorList>
    </citation>
    <scope>NUCLEOTIDE SEQUENCE [LARGE SCALE GENOMIC DNA]</scope>
    <source>
        <strain evidence="5">DSM 3071</strain>
    </source>
</reference>
<dbReference type="InterPro" id="IPR001670">
    <property type="entry name" value="ADH_Fe/GldA"/>
</dbReference>
<dbReference type="Proteomes" id="UP000184278">
    <property type="component" value="Unassembled WGS sequence"/>
</dbReference>
<evidence type="ECO:0000313" key="5">
    <source>
        <dbReference type="Proteomes" id="UP000184278"/>
    </source>
</evidence>
<dbReference type="Pfam" id="PF25137">
    <property type="entry name" value="ADH_Fe_C"/>
    <property type="match status" value="1"/>
</dbReference>
<dbReference type="SUPFAM" id="SSF56796">
    <property type="entry name" value="Dehydroquinate synthase-like"/>
    <property type="match status" value="1"/>
</dbReference>
<evidence type="ECO:0000259" key="2">
    <source>
        <dbReference type="Pfam" id="PF00465"/>
    </source>
</evidence>
<dbReference type="PANTHER" id="PTHR11496">
    <property type="entry name" value="ALCOHOL DEHYDROGENASE"/>
    <property type="match status" value="1"/>
</dbReference>
<dbReference type="InterPro" id="IPR018211">
    <property type="entry name" value="ADH_Fe_CS"/>
</dbReference>
<dbReference type="AlphaFoldDB" id="A0A1M6DQY9"/>
<dbReference type="InterPro" id="IPR056798">
    <property type="entry name" value="ADH_Fe_C"/>
</dbReference>
<sequence>MEDMSVKNLVLSGRQIVTGSGAIGYLKKLSYKRVIIVTGGSSMIKNGIIDKAKEMLIMSGSGVRVISGIKKNPSFEEVDEGLKVFNEYRPDCVLAIGGGSAMDAAKAMLLSYEFPELNKENVIEYKEKGLIPVHRKTDLICIPSTSGTASEVTKTSVITDTEKRLKVPIITDCLRPDIAILDSDITMTMPANIAAETGMDALTHAIESYTNHNLDDFDEALAKAAIAGIIRYLPDSCKNKDALARQKVHNYSCMAGISFANVGLGMVHGIAHSFGAAFNMGHGLTNAIILPYVLKYNSRDERVAAKLKELSYACHCEDIIERIEDLKEKLGIPESFAEAGLAEDDFIDNHDLVLEHAMLGATKVNPVPVSKEHMDRMLSVVFYGDEIDF</sequence>
<dbReference type="PANTHER" id="PTHR11496:SF83">
    <property type="entry name" value="HYDROXYACID-OXOACID TRANSHYDROGENASE, MITOCHONDRIAL"/>
    <property type="match status" value="1"/>
</dbReference>
<keyword evidence="1" id="KW-0560">Oxidoreductase</keyword>
<dbReference type="PROSITE" id="PS00913">
    <property type="entry name" value="ADH_IRON_1"/>
    <property type="match status" value="1"/>
</dbReference>
<dbReference type="FunFam" id="3.40.50.1970:FF:000003">
    <property type="entry name" value="Alcohol dehydrogenase, iron-containing"/>
    <property type="match status" value="1"/>
</dbReference>
<accession>A0A1M6DQY9</accession>
<name>A0A1M6DQY9_BUTFI</name>
<gene>
    <name evidence="4" type="ORF">SAMN02745229_03573</name>
</gene>
<keyword evidence="5" id="KW-1185">Reference proteome</keyword>
<feature type="domain" description="Alcohol dehydrogenase iron-type/glycerol dehydrogenase GldA" evidence="2">
    <location>
        <begin position="15"/>
        <end position="182"/>
    </location>
</feature>
<proteinExistence type="predicted"/>
<evidence type="ECO:0000313" key="4">
    <source>
        <dbReference type="EMBL" id="SHI75549.1"/>
    </source>
</evidence>
<dbReference type="STRING" id="1121131.SAMN02745229_03573"/>
<organism evidence="4 5">
    <name type="scientific">Butyrivibrio fibrisolvens DSM 3071</name>
    <dbReference type="NCBI Taxonomy" id="1121131"/>
    <lineage>
        <taxon>Bacteria</taxon>
        <taxon>Bacillati</taxon>
        <taxon>Bacillota</taxon>
        <taxon>Clostridia</taxon>
        <taxon>Lachnospirales</taxon>
        <taxon>Lachnospiraceae</taxon>
        <taxon>Butyrivibrio</taxon>
    </lineage>
</organism>
<dbReference type="EMBL" id="FQXK01000039">
    <property type="protein sequence ID" value="SHI75549.1"/>
    <property type="molecule type" value="Genomic_DNA"/>
</dbReference>
<dbReference type="Pfam" id="PF00465">
    <property type="entry name" value="Fe-ADH"/>
    <property type="match status" value="1"/>
</dbReference>
<dbReference type="InterPro" id="IPR034802">
    <property type="entry name" value="NADPH_BDH"/>
</dbReference>
<evidence type="ECO:0000256" key="1">
    <source>
        <dbReference type="ARBA" id="ARBA00023002"/>
    </source>
</evidence>